<reference evidence="8" key="1">
    <citation type="submission" date="2019-05" db="EMBL/GenBank/DDBJ databases">
        <title>Annotation for the trematode Fasciolopsis buski.</title>
        <authorList>
            <person name="Choi Y.-J."/>
        </authorList>
    </citation>
    <scope>NUCLEOTIDE SEQUENCE</scope>
    <source>
        <strain evidence="8">HT</strain>
        <tissue evidence="8">Whole worm</tissue>
    </source>
</reference>
<evidence type="ECO:0000256" key="4">
    <source>
        <dbReference type="ARBA" id="ARBA00022840"/>
    </source>
</evidence>
<evidence type="ECO:0000313" key="8">
    <source>
        <dbReference type="EMBL" id="KAA0187185.1"/>
    </source>
</evidence>
<evidence type="ECO:0000256" key="3">
    <source>
        <dbReference type="ARBA" id="ARBA00022777"/>
    </source>
</evidence>
<dbReference type="PROSITE" id="PS50011">
    <property type="entry name" value="PROTEIN_KINASE_DOM"/>
    <property type="match status" value="1"/>
</dbReference>
<keyword evidence="3 8" id="KW-0418">Kinase</keyword>
<keyword evidence="9" id="KW-1185">Reference proteome</keyword>
<evidence type="ECO:0000256" key="5">
    <source>
        <dbReference type="ARBA" id="ARBA00038035"/>
    </source>
</evidence>
<dbReference type="Gene3D" id="1.10.510.10">
    <property type="entry name" value="Transferase(Phosphotransferase) domain 1"/>
    <property type="match status" value="1"/>
</dbReference>
<keyword evidence="2" id="KW-0547">Nucleotide-binding</keyword>
<protein>
    <recommendedName>
        <fullName evidence="6">mitogen-activated protein kinase kinase</fullName>
        <ecNumber evidence="6">2.7.12.2</ecNumber>
    </recommendedName>
</protein>
<keyword evidence="4" id="KW-0067">ATP-binding</keyword>
<evidence type="ECO:0000313" key="9">
    <source>
        <dbReference type="Proteomes" id="UP000728185"/>
    </source>
</evidence>
<accession>A0A8E0RPS9</accession>
<evidence type="ECO:0000256" key="2">
    <source>
        <dbReference type="ARBA" id="ARBA00022741"/>
    </source>
</evidence>
<dbReference type="SUPFAM" id="SSF56112">
    <property type="entry name" value="Protein kinase-like (PK-like)"/>
    <property type="match status" value="1"/>
</dbReference>
<dbReference type="GO" id="GO:0004708">
    <property type="term" value="F:MAP kinase kinase activity"/>
    <property type="evidence" value="ECO:0007669"/>
    <property type="project" value="UniProtKB-EC"/>
</dbReference>
<dbReference type="EC" id="2.7.12.2" evidence="6"/>
<evidence type="ECO:0000256" key="6">
    <source>
        <dbReference type="ARBA" id="ARBA00038999"/>
    </source>
</evidence>
<proteinExistence type="inferred from homology"/>
<dbReference type="InterPro" id="IPR011009">
    <property type="entry name" value="Kinase-like_dom_sf"/>
</dbReference>
<dbReference type="AlphaFoldDB" id="A0A8E0RPS9"/>
<organism evidence="8 9">
    <name type="scientific">Fasciolopsis buskii</name>
    <dbReference type="NCBI Taxonomy" id="27845"/>
    <lineage>
        <taxon>Eukaryota</taxon>
        <taxon>Metazoa</taxon>
        <taxon>Spiralia</taxon>
        <taxon>Lophotrochozoa</taxon>
        <taxon>Platyhelminthes</taxon>
        <taxon>Trematoda</taxon>
        <taxon>Digenea</taxon>
        <taxon>Plagiorchiida</taxon>
        <taxon>Echinostomata</taxon>
        <taxon>Echinostomatoidea</taxon>
        <taxon>Fasciolidae</taxon>
        <taxon>Fasciolopsis</taxon>
    </lineage>
</organism>
<dbReference type="Proteomes" id="UP000728185">
    <property type="component" value="Unassembled WGS sequence"/>
</dbReference>
<dbReference type="EMBL" id="LUCM01009302">
    <property type="protein sequence ID" value="KAA0187185.1"/>
    <property type="molecule type" value="Genomic_DNA"/>
</dbReference>
<sequence>VDAFELFRKLFHLVKSFHVPLVLFLDVKPSNILIDCEGRVKLCDFGISGQLVDSIAKSCEAGCKPYMAPERIHPDQTANGYDIRSDVWSFGITMIELATGEFPYPKWDSVFQLLTYVLKNDPPSVPESLKKPTLDATIETIAFDDPVLKPDNWKFSPEFRDFVNQCLRRDFHERPKYQALKSHPFFCRALSDPVNVSQYFTAVLGKVPPNSRLEDLVDMSDW</sequence>
<dbReference type="PANTHER" id="PTHR48013:SF15">
    <property type="entry name" value="DUAL SPECIFICITY MITOGEN-ACTIVATED PROTEIN KINASE KINASE 4"/>
    <property type="match status" value="1"/>
</dbReference>
<evidence type="ECO:0000259" key="7">
    <source>
        <dbReference type="PROSITE" id="PS50011"/>
    </source>
</evidence>
<comment type="similarity">
    <text evidence="5">Belongs to the protein kinase superfamily. STE Ser/Thr protein kinase family. MAP kinase kinase subfamily.</text>
</comment>
<gene>
    <name evidence="8" type="ORF">FBUS_05616</name>
</gene>
<keyword evidence="1" id="KW-0808">Transferase</keyword>
<dbReference type="OrthoDB" id="10252354at2759"/>
<name>A0A8E0RPS9_9TREM</name>
<dbReference type="PANTHER" id="PTHR48013">
    <property type="entry name" value="DUAL SPECIFICITY MITOGEN-ACTIVATED PROTEIN KINASE KINASE 5-RELATED"/>
    <property type="match status" value="1"/>
</dbReference>
<feature type="domain" description="Protein kinase" evidence="7">
    <location>
        <begin position="1"/>
        <end position="186"/>
    </location>
</feature>
<dbReference type="InterPro" id="IPR000719">
    <property type="entry name" value="Prot_kinase_dom"/>
</dbReference>
<dbReference type="GO" id="GO:0005524">
    <property type="term" value="F:ATP binding"/>
    <property type="evidence" value="ECO:0007669"/>
    <property type="project" value="UniProtKB-KW"/>
</dbReference>
<evidence type="ECO:0000256" key="1">
    <source>
        <dbReference type="ARBA" id="ARBA00022679"/>
    </source>
</evidence>
<dbReference type="SMART" id="SM00220">
    <property type="entry name" value="S_TKc"/>
    <property type="match status" value="1"/>
</dbReference>
<feature type="non-terminal residue" evidence="8">
    <location>
        <position position="222"/>
    </location>
</feature>
<comment type="caution">
    <text evidence="8">The sequence shown here is derived from an EMBL/GenBank/DDBJ whole genome shotgun (WGS) entry which is preliminary data.</text>
</comment>
<dbReference type="Pfam" id="PF00069">
    <property type="entry name" value="Pkinase"/>
    <property type="match status" value="1"/>
</dbReference>